<evidence type="ECO:0000313" key="1">
    <source>
        <dbReference type="EMBL" id="CAG8501030.1"/>
    </source>
</evidence>
<name>A0ACA9KYP6_9GLOM</name>
<sequence>MEDATDNKQNAKTAASIAAPTAITRSIILQGLALFYRTPIKLFRPLRVDYLVMARAIMPPPSEETKKKFSFHHTSIGMISNAVKLHGFSFIHRHIIPPFIANSVIGAVLFTVYVSTLSQFHSTSIDGSQHHHLPFYAVFCSGAIAGASQSLVAAPLDSLKVRFEVNDLLEGKHKSMYDYAKTTWKELGLSSVYRGIGLTLVKDSLSCGLFFGVFEFVKRQCYYGFINKMDNHRVVKHQHRDRHNAHFIEPVFILIAGSFAAISYHVIDYPLDRIRNVFLVEEAQSEFQHEQKPKLYKLTWEQCKLRALRTGWTHFLYGDFGATVLRAIPATSVGFLVFELMKKKLDFEVYE</sequence>
<accession>A0ACA9KYP6</accession>
<keyword evidence="2" id="KW-1185">Reference proteome</keyword>
<organism evidence="1 2">
    <name type="scientific">Cetraspora pellucida</name>
    <dbReference type="NCBI Taxonomy" id="1433469"/>
    <lineage>
        <taxon>Eukaryota</taxon>
        <taxon>Fungi</taxon>
        <taxon>Fungi incertae sedis</taxon>
        <taxon>Mucoromycota</taxon>
        <taxon>Glomeromycotina</taxon>
        <taxon>Glomeromycetes</taxon>
        <taxon>Diversisporales</taxon>
        <taxon>Gigasporaceae</taxon>
        <taxon>Cetraspora</taxon>
    </lineage>
</organism>
<gene>
    <name evidence="1" type="ORF">SPELUC_LOCUS3015</name>
</gene>
<reference evidence="1" key="1">
    <citation type="submission" date="2021-06" db="EMBL/GenBank/DDBJ databases">
        <authorList>
            <person name="Kallberg Y."/>
            <person name="Tangrot J."/>
            <person name="Rosling A."/>
        </authorList>
    </citation>
    <scope>NUCLEOTIDE SEQUENCE</scope>
    <source>
        <strain evidence="1">28 12/20/2015</strain>
    </source>
</reference>
<proteinExistence type="predicted"/>
<dbReference type="EMBL" id="CAJVPW010002195">
    <property type="protein sequence ID" value="CAG8501030.1"/>
    <property type="molecule type" value="Genomic_DNA"/>
</dbReference>
<dbReference type="Proteomes" id="UP000789366">
    <property type="component" value="Unassembled WGS sequence"/>
</dbReference>
<comment type="caution">
    <text evidence="1">The sequence shown here is derived from an EMBL/GenBank/DDBJ whole genome shotgun (WGS) entry which is preliminary data.</text>
</comment>
<evidence type="ECO:0000313" key="2">
    <source>
        <dbReference type="Proteomes" id="UP000789366"/>
    </source>
</evidence>
<protein>
    <submittedName>
        <fullName evidence="1">11047_t:CDS:1</fullName>
    </submittedName>
</protein>